<evidence type="ECO:0000313" key="1">
    <source>
        <dbReference type="EnsemblMetazoa" id="ENSAATROPP008180"/>
    </source>
</evidence>
<protein>
    <submittedName>
        <fullName evidence="1">Uncharacterized protein</fullName>
    </submittedName>
</protein>
<name>A0AAG5DBF4_ANOAO</name>
<keyword evidence="2" id="KW-1185">Reference proteome</keyword>
<accession>A0AAG5DBF4</accession>
<dbReference type="Proteomes" id="UP000075880">
    <property type="component" value="Unassembled WGS sequence"/>
</dbReference>
<proteinExistence type="predicted"/>
<organism evidence="1 2">
    <name type="scientific">Anopheles atroparvus</name>
    <name type="common">European mosquito</name>
    <dbReference type="NCBI Taxonomy" id="41427"/>
    <lineage>
        <taxon>Eukaryota</taxon>
        <taxon>Metazoa</taxon>
        <taxon>Ecdysozoa</taxon>
        <taxon>Arthropoda</taxon>
        <taxon>Hexapoda</taxon>
        <taxon>Insecta</taxon>
        <taxon>Pterygota</taxon>
        <taxon>Neoptera</taxon>
        <taxon>Endopterygota</taxon>
        <taxon>Diptera</taxon>
        <taxon>Nematocera</taxon>
        <taxon>Culicoidea</taxon>
        <taxon>Culicidae</taxon>
        <taxon>Anophelinae</taxon>
        <taxon>Anopheles</taxon>
    </lineage>
</organism>
<reference evidence="1" key="1">
    <citation type="submission" date="2024-04" db="UniProtKB">
        <authorList>
            <consortium name="EnsemblMetazoa"/>
        </authorList>
    </citation>
    <scope>IDENTIFICATION</scope>
    <source>
        <strain evidence="1">EBRO</strain>
    </source>
</reference>
<sequence>SIPLSGAERLRQCVHLVRRYRTVSVGRGRSVHALLRPAAPTGGNFGRPERAAVGAVLWIVRLSLPKNQTQLSAYERAADAPQIAQLDGHGRVRGQGGDLLTKRQFCTVRGDRPSHHGLTTPASSIRSRACRTELSSRTATNQCQTAARAATSRN</sequence>
<dbReference type="AlphaFoldDB" id="A0AAG5DBF4"/>
<dbReference type="EnsemblMetazoa" id="ENSAATROPT009055">
    <property type="protein sequence ID" value="ENSAATROPP008180"/>
    <property type="gene ID" value="ENSAATROPG007377"/>
</dbReference>
<evidence type="ECO:0000313" key="2">
    <source>
        <dbReference type="Proteomes" id="UP000075880"/>
    </source>
</evidence>